<keyword evidence="3" id="KW-1185">Reference proteome</keyword>
<evidence type="ECO:0000313" key="3">
    <source>
        <dbReference type="Proteomes" id="UP001055153"/>
    </source>
</evidence>
<feature type="transmembrane region" description="Helical" evidence="1">
    <location>
        <begin position="39"/>
        <end position="57"/>
    </location>
</feature>
<keyword evidence="1" id="KW-0812">Transmembrane</keyword>
<sequence>MSELFANGRIIDAVLVLVAAEAVLILAWRRRGGPGAGPLLVTLASGAFLMLALRAALAGAAWFWLALALLGALAAHLADLWLRLRPHAALPHGRPAP</sequence>
<feature type="transmembrane region" description="Helical" evidence="1">
    <location>
        <begin position="63"/>
        <end position="82"/>
    </location>
</feature>
<organism evidence="2 3">
    <name type="scientific">Methylobacterium isbiliense</name>
    <dbReference type="NCBI Taxonomy" id="315478"/>
    <lineage>
        <taxon>Bacteria</taxon>
        <taxon>Pseudomonadati</taxon>
        <taxon>Pseudomonadota</taxon>
        <taxon>Alphaproteobacteria</taxon>
        <taxon>Hyphomicrobiales</taxon>
        <taxon>Methylobacteriaceae</taxon>
        <taxon>Methylobacterium</taxon>
    </lineage>
</organism>
<reference evidence="2" key="1">
    <citation type="journal article" date="2021" name="Front. Microbiol.">
        <title>Comprehensive Comparative Genomics and Phenotyping of Methylobacterium Species.</title>
        <authorList>
            <person name="Alessa O."/>
            <person name="Ogura Y."/>
            <person name="Fujitani Y."/>
            <person name="Takami H."/>
            <person name="Hayashi T."/>
            <person name="Sahin N."/>
            <person name="Tani A."/>
        </authorList>
    </citation>
    <scope>NUCLEOTIDE SEQUENCE</scope>
    <source>
        <strain evidence="2">DSM 17168</strain>
    </source>
</reference>
<evidence type="ECO:0000313" key="2">
    <source>
        <dbReference type="EMBL" id="GJD99145.1"/>
    </source>
</evidence>
<protein>
    <submittedName>
        <fullName evidence="2">Uncharacterized protein</fullName>
    </submittedName>
</protein>
<dbReference type="EMBL" id="BPQQ01000010">
    <property type="protein sequence ID" value="GJD99145.1"/>
    <property type="molecule type" value="Genomic_DNA"/>
</dbReference>
<proteinExistence type="predicted"/>
<feature type="transmembrane region" description="Helical" evidence="1">
    <location>
        <begin position="6"/>
        <end position="27"/>
    </location>
</feature>
<keyword evidence="1" id="KW-0472">Membrane</keyword>
<comment type="caution">
    <text evidence="2">The sequence shown here is derived from an EMBL/GenBank/DDBJ whole genome shotgun (WGS) entry which is preliminary data.</text>
</comment>
<reference evidence="2" key="2">
    <citation type="submission" date="2021-08" db="EMBL/GenBank/DDBJ databases">
        <authorList>
            <person name="Tani A."/>
            <person name="Ola A."/>
            <person name="Ogura Y."/>
            <person name="Katsura K."/>
            <person name="Hayashi T."/>
        </authorList>
    </citation>
    <scope>NUCLEOTIDE SEQUENCE</scope>
    <source>
        <strain evidence="2">DSM 17168</strain>
    </source>
</reference>
<gene>
    <name evidence="2" type="ORF">GMJLKIPL_1061</name>
</gene>
<keyword evidence="1" id="KW-1133">Transmembrane helix</keyword>
<evidence type="ECO:0000256" key="1">
    <source>
        <dbReference type="SAM" id="Phobius"/>
    </source>
</evidence>
<dbReference type="Proteomes" id="UP001055153">
    <property type="component" value="Unassembled WGS sequence"/>
</dbReference>
<dbReference type="RefSeq" id="WP_238234018.1">
    <property type="nucleotide sequence ID" value="NZ_BPQQ01000010.1"/>
</dbReference>
<accession>A0ABQ4S9J9</accession>
<name>A0ABQ4S9J9_9HYPH</name>